<evidence type="ECO:0000313" key="2">
    <source>
        <dbReference type="Proteomes" id="UP001519460"/>
    </source>
</evidence>
<reference evidence="1 2" key="1">
    <citation type="journal article" date="2023" name="Sci. Data">
        <title>Genome assembly of the Korean intertidal mud-creeper Batillaria attramentaria.</title>
        <authorList>
            <person name="Patra A.K."/>
            <person name="Ho P.T."/>
            <person name="Jun S."/>
            <person name="Lee S.J."/>
            <person name="Kim Y."/>
            <person name="Won Y.J."/>
        </authorList>
    </citation>
    <scope>NUCLEOTIDE SEQUENCE [LARGE SCALE GENOMIC DNA]</scope>
    <source>
        <strain evidence="1">Wonlab-2016</strain>
    </source>
</reference>
<accession>A0ABD0KF28</accession>
<protein>
    <submittedName>
        <fullName evidence="1">Uncharacterized protein</fullName>
    </submittedName>
</protein>
<gene>
    <name evidence="1" type="ORF">BaRGS_00023172</name>
</gene>
<comment type="caution">
    <text evidence="1">The sequence shown here is derived from an EMBL/GenBank/DDBJ whole genome shotgun (WGS) entry which is preliminary data.</text>
</comment>
<dbReference type="EMBL" id="JACVVK020000192">
    <property type="protein sequence ID" value="KAK7485597.1"/>
    <property type="molecule type" value="Genomic_DNA"/>
</dbReference>
<proteinExistence type="predicted"/>
<name>A0ABD0KF28_9CAEN</name>
<dbReference type="Proteomes" id="UP001519460">
    <property type="component" value="Unassembled WGS sequence"/>
</dbReference>
<evidence type="ECO:0000313" key="1">
    <source>
        <dbReference type="EMBL" id="KAK7485597.1"/>
    </source>
</evidence>
<sequence length="128" mass="14233">MKVVVEIAVNGNISLDYDPVVSIPSGLSRTLSLTAVTVSQIPMTEKTAVDCFHCAYFTMILVPDASLADDSALRNVTAWRRLRILHPLGGNWTPRQAPPKIPFSCHALTHWLNHSYCVVITFDNRSRN</sequence>
<dbReference type="AlphaFoldDB" id="A0ABD0KF28"/>
<keyword evidence="2" id="KW-1185">Reference proteome</keyword>
<organism evidence="1 2">
    <name type="scientific">Batillaria attramentaria</name>
    <dbReference type="NCBI Taxonomy" id="370345"/>
    <lineage>
        <taxon>Eukaryota</taxon>
        <taxon>Metazoa</taxon>
        <taxon>Spiralia</taxon>
        <taxon>Lophotrochozoa</taxon>
        <taxon>Mollusca</taxon>
        <taxon>Gastropoda</taxon>
        <taxon>Caenogastropoda</taxon>
        <taxon>Sorbeoconcha</taxon>
        <taxon>Cerithioidea</taxon>
        <taxon>Batillariidae</taxon>
        <taxon>Batillaria</taxon>
    </lineage>
</organism>